<sequence length="83" mass="9190">MKTITYKPAALKALRKMPRPDSKRIMAKVAQYADDPAALANNVKALKGRDGIRLRVGDWRVIIDDQGEVLDVLKIGPRGGVYD</sequence>
<name>A0A1P8UWI6_9RHOB</name>
<dbReference type="Gene3D" id="3.30.2310.20">
    <property type="entry name" value="RelE-like"/>
    <property type="match status" value="1"/>
</dbReference>
<dbReference type="AlphaFoldDB" id="A0A1P8UWI6"/>
<gene>
    <name evidence="2" type="ORF">Ga0080574_TMP3418</name>
</gene>
<dbReference type="STRING" id="1250539.Ga0080574_TMP3418"/>
<accession>A0A1P8UWI6</accession>
<dbReference type="Proteomes" id="UP000187059">
    <property type="component" value="Chromosome"/>
</dbReference>
<keyword evidence="3" id="KW-1185">Reference proteome</keyword>
<dbReference type="SUPFAM" id="SSF143011">
    <property type="entry name" value="RelE-like"/>
    <property type="match status" value="1"/>
</dbReference>
<evidence type="ECO:0000313" key="2">
    <source>
        <dbReference type="EMBL" id="APZ53752.1"/>
    </source>
</evidence>
<protein>
    <submittedName>
        <fullName evidence="2">mRNA interferase RelE/StbE</fullName>
    </submittedName>
</protein>
<keyword evidence="1" id="KW-1277">Toxin-antitoxin system</keyword>
<dbReference type="OrthoDB" id="428094at2"/>
<dbReference type="InterPro" id="IPR035093">
    <property type="entry name" value="RelE/ParE_toxin_dom_sf"/>
</dbReference>
<dbReference type="InterPro" id="IPR007712">
    <property type="entry name" value="RelE/ParE_toxin"/>
</dbReference>
<dbReference type="RefSeq" id="WP_076702636.1">
    <property type="nucleotide sequence ID" value="NZ_CP015093.1"/>
</dbReference>
<organism evidence="2 3">
    <name type="scientific">Salipiger abyssi</name>
    <dbReference type="NCBI Taxonomy" id="1250539"/>
    <lineage>
        <taxon>Bacteria</taxon>
        <taxon>Pseudomonadati</taxon>
        <taxon>Pseudomonadota</taxon>
        <taxon>Alphaproteobacteria</taxon>
        <taxon>Rhodobacterales</taxon>
        <taxon>Roseobacteraceae</taxon>
        <taxon>Salipiger</taxon>
    </lineage>
</organism>
<proteinExistence type="predicted"/>
<dbReference type="Pfam" id="PF05016">
    <property type="entry name" value="ParE_toxin"/>
    <property type="match status" value="1"/>
</dbReference>
<reference evidence="2 3" key="1">
    <citation type="submission" date="2016-04" db="EMBL/GenBank/DDBJ databases">
        <title>Deep-sea bacteria in the southern Pacific.</title>
        <authorList>
            <person name="Tang K."/>
        </authorList>
    </citation>
    <scope>NUCLEOTIDE SEQUENCE [LARGE SCALE GENOMIC DNA]</scope>
    <source>
        <strain evidence="2 3">JLT2014</strain>
    </source>
</reference>
<dbReference type="EMBL" id="CP015093">
    <property type="protein sequence ID" value="APZ53752.1"/>
    <property type="molecule type" value="Genomic_DNA"/>
</dbReference>
<dbReference type="KEGG" id="paby:Ga0080574_TMP3418"/>
<evidence type="ECO:0000256" key="1">
    <source>
        <dbReference type="ARBA" id="ARBA00022649"/>
    </source>
</evidence>
<evidence type="ECO:0000313" key="3">
    <source>
        <dbReference type="Proteomes" id="UP000187059"/>
    </source>
</evidence>